<dbReference type="Pfam" id="PF00400">
    <property type="entry name" value="WD40"/>
    <property type="match status" value="1"/>
</dbReference>
<dbReference type="InterPro" id="IPR001680">
    <property type="entry name" value="WD40_rpt"/>
</dbReference>
<accession>A0A9J6BXX9</accession>
<evidence type="ECO:0000256" key="6">
    <source>
        <dbReference type="ARBA" id="ARBA00038255"/>
    </source>
</evidence>
<dbReference type="AlphaFoldDB" id="A0A9J6BXX9"/>
<gene>
    <name evidence="8" type="ORF">PVAND_004363</name>
</gene>
<comment type="caution">
    <text evidence="8">The sequence shown here is derived from an EMBL/GenBank/DDBJ whole genome shotgun (WGS) entry which is preliminary data.</text>
</comment>
<dbReference type="Gene3D" id="2.130.10.10">
    <property type="entry name" value="YVTN repeat-like/Quinoprotein amine dehydrogenase"/>
    <property type="match status" value="3"/>
</dbReference>
<dbReference type="SMART" id="SM00320">
    <property type="entry name" value="WD40"/>
    <property type="match status" value="7"/>
</dbReference>
<keyword evidence="5" id="KW-0677">Repeat</keyword>
<dbReference type="InterPro" id="IPR036322">
    <property type="entry name" value="WD40_repeat_dom_sf"/>
</dbReference>
<organism evidence="8 9">
    <name type="scientific">Polypedilum vanderplanki</name>
    <name type="common">Sleeping chironomid midge</name>
    <dbReference type="NCBI Taxonomy" id="319348"/>
    <lineage>
        <taxon>Eukaryota</taxon>
        <taxon>Metazoa</taxon>
        <taxon>Ecdysozoa</taxon>
        <taxon>Arthropoda</taxon>
        <taxon>Hexapoda</taxon>
        <taxon>Insecta</taxon>
        <taxon>Pterygota</taxon>
        <taxon>Neoptera</taxon>
        <taxon>Endopterygota</taxon>
        <taxon>Diptera</taxon>
        <taxon>Nematocera</taxon>
        <taxon>Chironomoidea</taxon>
        <taxon>Chironomidae</taxon>
        <taxon>Chironominae</taxon>
        <taxon>Polypedilum</taxon>
        <taxon>Polypedilum</taxon>
    </lineage>
</organism>
<comment type="similarity">
    <text evidence="6">Belongs to the WD repeat WDR6 family.</text>
</comment>
<dbReference type="PANTHER" id="PTHR14344">
    <property type="entry name" value="WD REPEAT PROTEIN"/>
    <property type="match status" value="1"/>
</dbReference>
<evidence type="ECO:0000256" key="1">
    <source>
        <dbReference type="ARBA" id="ARBA00004496"/>
    </source>
</evidence>
<dbReference type="EMBL" id="JADBJN010000002">
    <property type="protein sequence ID" value="KAG5674389.1"/>
    <property type="molecule type" value="Genomic_DNA"/>
</dbReference>
<evidence type="ECO:0000313" key="9">
    <source>
        <dbReference type="Proteomes" id="UP001107558"/>
    </source>
</evidence>
<name>A0A9J6BXX9_POLVA</name>
<dbReference type="InterPro" id="IPR051973">
    <property type="entry name" value="tRNA_Anticodon_Mtase-Reg"/>
</dbReference>
<evidence type="ECO:0000256" key="2">
    <source>
        <dbReference type="ARBA" id="ARBA00022490"/>
    </source>
</evidence>
<dbReference type="GO" id="GO:0005737">
    <property type="term" value="C:cytoplasm"/>
    <property type="evidence" value="ECO:0007669"/>
    <property type="project" value="UniProtKB-SubCell"/>
</dbReference>
<evidence type="ECO:0000256" key="7">
    <source>
        <dbReference type="ARBA" id="ARBA00040154"/>
    </source>
</evidence>
<dbReference type="InterPro" id="IPR015943">
    <property type="entry name" value="WD40/YVTN_repeat-like_dom_sf"/>
</dbReference>
<comment type="subcellular location">
    <subcellularLocation>
        <location evidence="1">Cytoplasm</location>
    </subcellularLocation>
</comment>
<dbReference type="Proteomes" id="UP001107558">
    <property type="component" value="Chromosome 2"/>
</dbReference>
<dbReference type="PANTHER" id="PTHR14344:SF3">
    <property type="entry name" value="WD REPEAT-CONTAINING PROTEIN 6"/>
    <property type="match status" value="1"/>
</dbReference>
<reference evidence="8" key="1">
    <citation type="submission" date="2021-03" db="EMBL/GenBank/DDBJ databases">
        <title>Chromosome level genome of the anhydrobiotic midge Polypedilum vanderplanki.</title>
        <authorList>
            <person name="Yoshida Y."/>
            <person name="Kikawada T."/>
            <person name="Gusev O."/>
        </authorList>
    </citation>
    <scope>NUCLEOTIDE SEQUENCE</scope>
    <source>
        <strain evidence="8">NIAS01</strain>
        <tissue evidence="8">Whole body or cell culture</tissue>
    </source>
</reference>
<dbReference type="GO" id="GO:0030488">
    <property type="term" value="P:tRNA methylation"/>
    <property type="evidence" value="ECO:0007669"/>
    <property type="project" value="TreeGrafter"/>
</dbReference>
<proteinExistence type="inferred from homology"/>
<protein>
    <recommendedName>
        <fullName evidence="7">tRNA (34-2'-O)-methyltransferase regulator WDR6</fullName>
    </recommendedName>
</protein>
<evidence type="ECO:0000313" key="8">
    <source>
        <dbReference type="EMBL" id="KAG5674389.1"/>
    </source>
</evidence>
<keyword evidence="4" id="KW-0819">tRNA processing</keyword>
<sequence>MSFVDSICIKFLNPTLIIYGKGNQLFLIQNNETKKVEKLKLTRDKIHRISYLQTDDNTFLIACVAAREIFITKIKNSSFQRDFQIKRKFSDWIMNIQYLRDETIAIITAHNMALLLKVNENQLIIEEKLICEDNSTLYCSIIHGNNWNDLIFFSGTALGRLIIWKCTRDNDTKIIYQNSLHNGVIFCIDYNENYIVTGSDDRSIKVFKTNEDLSELYEQKQLFGHTSRVFVGRVIRYKNQIKFISTGEDANLCLWTEDGSLQIKKNVGASGCIWNLDYEETTKTIITSSATGKLNKFELDKIFFKEYNNEEITTFDNVQPIKIVYLNNVVLCLLDSNMQIFTKFENEWRFVNKLFHKIVAMDSYENRLFLIAKNSITTFDFCDKSNKLNFKSDINIKAKCSIANEKKFYFRAIHILNRYEVFISDMHGHCFVVDVENEKLLNLFQIPNASNNEKWTTAATKFNESFFIVGDRGGSLLLYKNRDDLTTFHQPIFKISKLHCQFGFNVIKILKNNFFSTAGIGGMIKTLFFNEKLETIEVYQTEKTPINSVQKIIEYNGVEYMLGFNDNYFVMTKRNEIIYEHRCGGKHRHWDVTFLNKDDCKMRFTYTHKKHISSVEFYADDFVFNTFTGNNDDAFWHLKGCNAIKMIDDAMILISCGEDTFLKLTQMKIMEDGDISFRSIANINSHISSIKALTTFTKDNDLFIISVGGRAQLILTRVIKKKYVQEKINFMLTDYLLNGTRNEREKDKILTFDPETRFTCVHFDEKTNNVFIGCSDGYIRIFKIIDEFTSLKLIIESFYGRCILKLTSINGFLVSMATDGIVCFWSFDETQNSMIIVNKIQHNQNGINCFDAYTSGNSYKIATAGDDCGICVTAFEIINDCLKFYKTIRSYDVHIAQVTGVKFLSHNQILSVGIDQMVCKLKIDNDKIEIIDEKFTCISDVKGFALFRENFILIHGAGLEKLDYF</sequence>
<evidence type="ECO:0000256" key="5">
    <source>
        <dbReference type="ARBA" id="ARBA00022737"/>
    </source>
</evidence>
<dbReference type="OrthoDB" id="5594999at2759"/>
<keyword evidence="9" id="KW-1185">Reference proteome</keyword>
<evidence type="ECO:0000256" key="3">
    <source>
        <dbReference type="ARBA" id="ARBA00022574"/>
    </source>
</evidence>
<dbReference type="SUPFAM" id="SSF50978">
    <property type="entry name" value="WD40 repeat-like"/>
    <property type="match status" value="3"/>
</dbReference>
<keyword evidence="3" id="KW-0853">WD repeat</keyword>
<keyword evidence="2" id="KW-0963">Cytoplasm</keyword>
<evidence type="ECO:0000256" key="4">
    <source>
        <dbReference type="ARBA" id="ARBA00022694"/>
    </source>
</evidence>